<gene>
    <name evidence="1" type="ORF">SBAD_LOCUS12820</name>
</gene>
<proteinExistence type="predicted"/>
<evidence type="ECO:0000313" key="1">
    <source>
        <dbReference type="EMBL" id="VDP52076.1"/>
    </source>
</evidence>
<keyword evidence="2" id="KW-1185">Reference proteome</keyword>
<organism evidence="3">
    <name type="scientific">Soboliphyme baturini</name>
    <dbReference type="NCBI Taxonomy" id="241478"/>
    <lineage>
        <taxon>Eukaryota</taxon>
        <taxon>Metazoa</taxon>
        <taxon>Ecdysozoa</taxon>
        <taxon>Nematoda</taxon>
        <taxon>Enoplea</taxon>
        <taxon>Dorylaimia</taxon>
        <taxon>Dioctophymatida</taxon>
        <taxon>Dioctophymatoidea</taxon>
        <taxon>Soboliphymatidae</taxon>
        <taxon>Soboliphyme</taxon>
    </lineage>
</organism>
<dbReference type="Proteomes" id="UP000270296">
    <property type="component" value="Unassembled WGS sequence"/>
</dbReference>
<accession>A0A183JAC1</accession>
<evidence type="ECO:0000313" key="3">
    <source>
        <dbReference type="WBParaSite" id="SBAD_0001323201-mRNA-1"/>
    </source>
</evidence>
<sequence>MGVHQRYFRAKPAVEVVQNNEEVDQTKVPTVVEAFTSVEDRDALTETVEPEKSHKKFKKLRLAKRHDQLSEDELEYPIDSEKLQKYRRFKTVSTEGIKTVAAKKKFRRQQQNAVFASAQTARAELLLPEDSGYKYV</sequence>
<dbReference type="WBParaSite" id="SBAD_0001323201-mRNA-1">
    <property type="protein sequence ID" value="SBAD_0001323201-mRNA-1"/>
    <property type="gene ID" value="SBAD_0001323201"/>
</dbReference>
<name>A0A183JAC1_9BILA</name>
<dbReference type="EMBL" id="UZAM01018965">
    <property type="protein sequence ID" value="VDP52076.1"/>
    <property type="molecule type" value="Genomic_DNA"/>
</dbReference>
<protein>
    <submittedName>
        <fullName evidence="3">Sas10 domain-containing protein</fullName>
    </submittedName>
</protein>
<dbReference type="AlphaFoldDB" id="A0A183JAC1"/>
<evidence type="ECO:0000313" key="2">
    <source>
        <dbReference type="Proteomes" id="UP000270296"/>
    </source>
</evidence>
<reference evidence="1 2" key="2">
    <citation type="submission" date="2018-11" db="EMBL/GenBank/DDBJ databases">
        <authorList>
            <consortium name="Pathogen Informatics"/>
        </authorList>
    </citation>
    <scope>NUCLEOTIDE SEQUENCE [LARGE SCALE GENOMIC DNA]</scope>
</reference>
<reference evidence="3" key="1">
    <citation type="submission" date="2016-06" db="UniProtKB">
        <authorList>
            <consortium name="WormBaseParasite"/>
        </authorList>
    </citation>
    <scope>IDENTIFICATION</scope>
</reference>